<evidence type="ECO:0000313" key="7">
    <source>
        <dbReference type="EMBL" id="QIK72747.1"/>
    </source>
</evidence>
<dbReference type="PANTHER" id="PTHR42973:SF39">
    <property type="entry name" value="FAD-BINDING PCMH-TYPE DOMAIN-CONTAINING PROTEIN"/>
    <property type="match status" value="1"/>
</dbReference>
<dbReference type="Gene3D" id="3.30.465.10">
    <property type="match status" value="1"/>
</dbReference>
<dbReference type="InterPro" id="IPR016169">
    <property type="entry name" value="FAD-bd_PCMH_sub2"/>
</dbReference>
<dbReference type="SUPFAM" id="SSF55103">
    <property type="entry name" value="FAD-linked oxidases, C-terminal domain"/>
    <property type="match status" value="1"/>
</dbReference>
<accession>A0A6G7Y807</accession>
<evidence type="ECO:0000256" key="2">
    <source>
        <dbReference type="ARBA" id="ARBA00005466"/>
    </source>
</evidence>
<dbReference type="Gene3D" id="3.40.462.20">
    <property type="match status" value="1"/>
</dbReference>
<dbReference type="EMBL" id="CP049865">
    <property type="protein sequence ID" value="QIK72747.1"/>
    <property type="molecule type" value="Genomic_DNA"/>
</dbReference>
<keyword evidence="4" id="KW-0274">FAD</keyword>
<evidence type="ECO:0000256" key="3">
    <source>
        <dbReference type="ARBA" id="ARBA00022630"/>
    </source>
</evidence>
<keyword evidence="3" id="KW-0285">Flavoprotein</keyword>
<feature type="domain" description="FAD-binding PCMH-type" evidence="6">
    <location>
        <begin position="47"/>
        <end position="214"/>
    </location>
</feature>
<dbReference type="InterPro" id="IPR050416">
    <property type="entry name" value="FAD-linked_Oxidoreductase"/>
</dbReference>
<dbReference type="AlphaFoldDB" id="A0A6G7Y807"/>
<dbReference type="GO" id="GO:0071949">
    <property type="term" value="F:FAD binding"/>
    <property type="evidence" value="ECO:0007669"/>
    <property type="project" value="InterPro"/>
</dbReference>
<dbReference type="GO" id="GO:0016491">
    <property type="term" value="F:oxidoreductase activity"/>
    <property type="evidence" value="ECO:0007669"/>
    <property type="project" value="UniProtKB-KW"/>
</dbReference>
<dbReference type="InterPro" id="IPR016166">
    <property type="entry name" value="FAD-bd_PCMH"/>
</dbReference>
<dbReference type="InterPro" id="IPR016167">
    <property type="entry name" value="FAD-bd_PCMH_sub1"/>
</dbReference>
<dbReference type="KEGG" id="prv:G7070_11260"/>
<dbReference type="InterPro" id="IPR006094">
    <property type="entry name" value="Oxid_FAD_bind_N"/>
</dbReference>
<evidence type="ECO:0000256" key="5">
    <source>
        <dbReference type="ARBA" id="ARBA00023002"/>
    </source>
</evidence>
<dbReference type="InterPro" id="IPR036318">
    <property type="entry name" value="FAD-bd_PCMH-like_sf"/>
</dbReference>
<protein>
    <submittedName>
        <fullName evidence="7">FAD-binding oxidoreductase</fullName>
    </submittedName>
</protein>
<dbReference type="Gene3D" id="3.30.43.10">
    <property type="entry name" value="Uridine Diphospho-n-acetylenolpyruvylglucosamine Reductase, domain 2"/>
    <property type="match status" value="1"/>
</dbReference>
<evidence type="ECO:0000259" key="6">
    <source>
        <dbReference type="PROSITE" id="PS51387"/>
    </source>
</evidence>
<dbReference type="SUPFAM" id="SSF56176">
    <property type="entry name" value="FAD-binding/transporter-associated domain-like"/>
    <property type="match status" value="1"/>
</dbReference>
<keyword evidence="8" id="KW-1185">Reference proteome</keyword>
<gene>
    <name evidence="7" type="ORF">G7070_11260</name>
</gene>
<proteinExistence type="inferred from homology"/>
<dbReference type="Proteomes" id="UP000501058">
    <property type="component" value="Chromosome"/>
</dbReference>
<evidence type="ECO:0000313" key="8">
    <source>
        <dbReference type="Proteomes" id="UP000501058"/>
    </source>
</evidence>
<evidence type="ECO:0000256" key="4">
    <source>
        <dbReference type="ARBA" id="ARBA00022827"/>
    </source>
</evidence>
<comment type="cofactor">
    <cofactor evidence="1">
        <name>FAD</name>
        <dbReference type="ChEBI" id="CHEBI:57692"/>
    </cofactor>
</comment>
<dbReference type="PANTHER" id="PTHR42973">
    <property type="entry name" value="BINDING OXIDOREDUCTASE, PUTATIVE (AFU_ORTHOLOGUE AFUA_1G17690)-RELATED"/>
    <property type="match status" value="1"/>
</dbReference>
<dbReference type="RefSeq" id="WP_166233820.1">
    <property type="nucleotide sequence ID" value="NZ_CP049865.1"/>
</dbReference>
<dbReference type="PROSITE" id="PS51387">
    <property type="entry name" value="FAD_PCMH"/>
    <property type="match status" value="1"/>
</dbReference>
<name>A0A6G7Y807_9ACTN</name>
<dbReference type="InterPro" id="IPR016164">
    <property type="entry name" value="FAD-linked_Oxase-like_C"/>
</dbReference>
<sequence>MSHTFEPPGPTLSTAALNALRLRVSGDLFTPEHPDWDRVRAPWVLNVDQRPLAVLAVDDVDDVVGAVQWAGAEGVQVCVQPSGHGAGADVSGSLLLRTRALDRIDIDVEGRTARIGAGVNAGELGAALAGTGLTFLSGSNPDPSVVGLTLTGGLSWFGRAFGLGCDSIVAADVVDGTGTLRHVDAADPDLLWALRGGGGDLAVVVSLELRLHPAPVIHGGQLWWPIDRLRPVLDAFRAVCERAPDTFTAWWHAMALPPLPEIPEPLRGGHFVTVAVAHLGEADELDDLLAPLRAIPGAIRDSVGPLGPEQIPHLAEEPVDPTPVLSVSTLLNELDAATADALEATVGPGSDCPVAIVQIRQLGGRLAEPPVDLGSHGPIAEPYSLTAFALLPAPELEPVFAGWLGRIADCAATSTAGRTPMNFLGHDEANTWWDDATRARLQAIKAATDPQGVLRSNRPVSA</sequence>
<keyword evidence="5" id="KW-0560">Oxidoreductase</keyword>
<reference evidence="7 8" key="1">
    <citation type="submission" date="2020-03" db="EMBL/GenBank/DDBJ databases">
        <title>Propioniciclava sp. nov., isolated from Hydrophilus acuminatus.</title>
        <authorList>
            <person name="Hyun D.-W."/>
            <person name="Bae J.-W."/>
        </authorList>
    </citation>
    <scope>NUCLEOTIDE SEQUENCE [LARGE SCALE GENOMIC DNA]</scope>
    <source>
        <strain evidence="7 8">HDW11</strain>
    </source>
</reference>
<comment type="similarity">
    <text evidence="2">Belongs to the oxygen-dependent FAD-linked oxidoreductase family.</text>
</comment>
<dbReference type="Pfam" id="PF01565">
    <property type="entry name" value="FAD_binding_4"/>
    <property type="match status" value="1"/>
</dbReference>
<organism evidence="7 8">
    <name type="scientific">Propioniciclava coleopterorum</name>
    <dbReference type="NCBI Taxonomy" id="2714937"/>
    <lineage>
        <taxon>Bacteria</taxon>
        <taxon>Bacillati</taxon>
        <taxon>Actinomycetota</taxon>
        <taxon>Actinomycetes</taxon>
        <taxon>Propionibacteriales</taxon>
        <taxon>Propionibacteriaceae</taxon>
        <taxon>Propioniciclava</taxon>
    </lineage>
</organism>
<evidence type="ECO:0000256" key="1">
    <source>
        <dbReference type="ARBA" id="ARBA00001974"/>
    </source>
</evidence>